<proteinExistence type="predicted"/>
<comment type="caution">
    <text evidence="1">The sequence shown here is derived from an EMBL/GenBank/DDBJ whole genome shotgun (WGS) entry which is preliminary data.</text>
</comment>
<reference evidence="1 2" key="1">
    <citation type="submission" date="2017-11" db="EMBL/GenBank/DDBJ databases">
        <title>Evolution of Phototrophy in the Chloroflexi Phylum Driven by Horizontal Gene Transfer.</title>
        <authorList>
            <person name="Ward L.M."/>
            <person name="Hemp J."/>
            <person name="Shih P.M."/>
            <person name="Mcglynn S.E."/>
            <person name="Fischer W."/>
        </authorList>
    </citation>
    <scope>NUCLEOTIDE SEQUENCE [LARGE SCALE GENOMIC DNA]</scope>
    <source>
        <strain evidence="1">JP3_13</strain>
    </source>
</reference>
<sequence>ALSANYGSGKTHFIALTEQIALREGFLVASLSLDANELKPSDTAKIYQTALSRLRYPNQSERGLAPLLAQARQQPQVTQVLLDQSPRGETCPLASSIRLYLDDDVDQNGVVQ</sequence>
<protein>
    <submittedName>
        <fullName evidence="1">Uncharacterized protein</fullName>
    </submittedName>
</protein>
<evidence type="ECO:0000313" key="1">
    <source>
        <dbReference type="EMBL" id="PJF33610.1"/>
    </source>
</evidence>
<dbReference type="Pfam" id="PF10923">
    <property type="entry name" value="BrxC_BrxD"/>
    <property type="match status" value="1"/>
</dbReference>
<name>A0A2M8P7U2_9CHLR</name>
<dbReference type="Proteomes" id="UP000229681">
    <property type="component" value="Unassembled WGS sequence"/>
</dbReference>
<accession>A0A2M8P7U2</accession>
<evidence type="ECO:0000313" key="2">
    <source>
        <dbReference type="Proteomes" id="UP000229681"/>
    </source>
</evidence>
<gene>
    <name evidence="1" type="ORF">CUN49_18175</name>
</gene>
<dbReference type="EMBL" id="PGTM01000848">
    <property type="protein sequence ID" value="PJF33610.1"/>
    <property type="molecule type" value="Genomic_DNA"/>
</dbReference>
<feature type="non-terminal residue" evidence="1">
    <location>
        <position position="1"/>
    </location>
</feature>
<dbReference type="InterPro" id="IPR021228">
    <property type="entry name" value="BrxD"/>
</dbReference>
<feature type="non-terminal residue" evidence="1">
    <location>
        <position position="112"/>
    </location>
</feature>
<dbReference type="AlphaFoldDB" id="A0A2M8P7U2"/>
<organism evidence="1 2">
    <name type="scientific">Candidatus Thermofonsia Clade 1 bacterium</name>
    <dbReference type="NCBI Taxonomy" id="2364210"/>
    <lineage>
        <taxon>Bacteria</taxon>
        <taxon>Bacillati</taxon>
        <taxon>Chloroflexota</taxon>
        <taxon>Candidatus Thermofontia</taxon>
        <taxon>Candidatus Thermofonsia Clade 1</taxon>
    </lineage>
</organism>